<evidence type="ECO:0000256" key="1">
    <source>
        <dbReference type="ARBA" id="ARBA00005854"/>
    </source>
</evidence>
<keyword evidence="2 4" id="KW-0560">Oxidoreductase</keyword>
<dbReference type="EMBL" id="WRPM01000031">
    <property type="protein sequence ID" value="MVT25632.1"/>
    <property type="molecule type" value="Genomic_DNA"/>
</dbReference>
<feature type="domain" description="D-isomer specific 2-hydroxyacid dehydrogenase NAD-binding" evidence="6">
    <location>
        <begin position="115"/>
        <end position="288"/>
    </location>
</feature>
<gene>
    <name evidence="7" type="ORF">GNZ21_04525</name>
</gene>
<accession>A0A7K1UGT8</accession>
<dbReference type="InterPro" id="IPR006140">
    <property type="entry name" value="D-isomer_DH_NAD-bd"/>
</dbReference>
<comment type="similarity">
    <text evidence="1 4">Belongs to the D-isomer specific 2-hydroxyacid dehydrogenase family.</text>
</comment>
<reference evidence="7 8" key="1">
    <citation type="submission" date="2019-12" db="EMBL/GenBank/DDBJ databases">
        <title>Nesterenkonia muleiensis sp. nov., a novel actinobacterium isolated from sap of Populus euphratica.</title>
        <authorList>
            <person name="Wang R."/>
        </authorList>
    </citation>
    <scope>NUCLEOTIDE SEQUENCE [LARGE SCALE GENOMIC DNA]</scope>
    <source>
        <strain evidence="7 8">F10</strain>
    </source>
</reference>
<dbReference type="PANTHER" id="PTHR43333:SF1">
    <property type="entry name" value="D-ISOMER SPECIFIC 2-HYDROXYACID DEHYDROGENASE NAD-BINDING DOMAIN-CONTAINING PROTEIN"/>
    <property type="match status" value="1"/>
</dbReference>
<dbReference type="SUPFAM" id="SSF52283">
    <property type="entry name" value="Formate/glycerate dehydrogenase catalytic domain-like"/>
    <property type="match status" value="1"/>
</dbReference>
<keyword evidence="3" id="KW-0520">NAD</keyword>
<comment type="caution">
    <text evidence="7">The sequence shown here is derived from an EMBL/GenBank/DDBJ whole genome shotgun (WGS) entry which is preliminary data.</text>
</comment>
<dbReference type="Gene3D" id="3.40.50.720">
    <property type="entry name" value="NAD(P)-binding Rossmann-like Domain"/>
    <property type="match status" value="2"/>
</dbReference>
<dbReference type="Pfam" id="PF02826">
    <property type="entry name" value="2-Hacid_dh_C"/>
    <property type="match status" value="1"/>
</dbReference>
<evidence type="ECO:0000259" key="5">
    <source>
        <dbReference type="Pfam" id="PF00389"/>
    </source>
</evidence>
<dbReference type="AlphaFoldDB" id="A0A7K1UGT8"/>
<proteinExistence type="inferred from homology"/>
<dbReference type="PANTHER" id="PTHR43333">
    <property type="entry name" value="2-HACID_DH_C DOMAIN-CONTAINING PROTEIN"/>
    <property type="match status" value="1"/>
</dbReference>
<keyword evidence="8" id="KW-1185">Reference proteome</keyword>
<dbReference type="CDD" id="cd05300">
    <property type="entry name" value="2-Hacid_dh_1"/>
    <property type="match status" value="1"/>
</dbReference>
<evidence type="ECO:0000313" key="7">
    <source>
        <dbReference type="EMBL" id="MVT25632.1"/>
    </source>
</evidence>
<protein>
    <submittedName>
        <fullName evidence="7">D-2-hydroxyacid dehydrogenase</fullName>
    </submittedName>
</protein>
<name>A0A7K1UGT8_9MICC</name>
<dbReference type="Pfam" id="PF00389">
    <property type="entry name" value="2-Hacid_dh"/>
    <property type="match status" value="1"/>
</dbReference>
<dbReference type="RefSeq" id="WP_157321758.1">
    <property type="nucleotide sequence ID" value="NZ_BMFX01000007.1"/>
</dbReference>
<dbReference type="InterPro" id="IPR006139">
    <property type="entry name" value="D-isomer_2_OHA_DH_cat_dom"/>
</dbReference>
<dbReference type="GO" id="GO:0016616">
    <property type="term" value="F:oxidoreductase activity, acting on the CH-OH group of donors, NAD or NADP as acceptor"/>
    <property type="evidence" value="ECO:0007669"/>
    <property type="project" value="InterPro"/>
</dbReference>
<feature type="domain" description="D-isomer specific 2-hydroxyacid dehydrogenase catalytic" evidence="5">
    <location>
        <begin position="37"/>
        <end position="319"/>
    </location>
</feature>
<dbReference type="GO" id="GO:0051287">
    <property type="term" value="F:NAD binding"/>
    <property type="evidence" value="ECO:0007669"/>
    <property type="project" value="InterPro"/>
</dbReference>
<dbReference type="SUPFAM" id="SSF51735">
    <property type="entry name" value="NAD(P)-binding Rossmann-fold domains"/>
    <property type="match status" value="1"/>
</dbReference>
<evidence type="ECO:0000313" key="8">
    <source>
        <dbReference type="Proteomes" id="UP000460157"/>
    </source>
</evidence>
<evidence type="ECO:0000259" key="6">
    <source>
        <dbReference type="Pfam" id="PF02826"/>
    </source>
</evidence>
<evidence type="ECO:0000256" key="3">
    <source>
        <dbReference type="ARBA" id="ARBA00023027"/>
    </source>
</evidence>
<organism evidence="7 8">
    <name type="scientific">Nesterenkonia alkaliphila</name>
    <dbReference type="NCBI Taxonomy" id="1463631"/>
    <lineage>
        <taxon>Bacteria</taxon>
        <taxon>Bacillati</taxon>
        <taxon>Actinomycetota</taxon>
        <taxon>Actinomycetes</taxon>
        <taxon>Micrococcales</taxon>
        <taxon>Micrococcaceae</taxon>
        <taxon>Nesterenkonia</taxon>
    </lineage>
</organism>
<dbReference type="Proteomes" id="UP000460157">
    <property type="component" value="Unassembled WGS sequence"/>
</dbReference>
<dbReference type="InterPro" id="IPR036291">
    <property type="entry name" value="NAD(P)-bd_dom_sf"/>
</dbReference>
<dbReference type="OrthoDB" id="4324715at2"/>
<evidence type="ECO:0000256" key="2">
    <source>
        <dbReference type="ARBA" id="ARBA00023002"/>
    </source>
</evidence>
<evidence type="ECO:0000256" key="4">
    <source>
        <dbReference type="RuleBase" id="RU003719"/>
    </source>
</evidence>
<sequence>MSEPLPVLTVLRPADPDTPHHTPPGLEALEGRVEIRFTSAEQLPEDISGADALFLWDFFSGALQAAWPHADRLQWIHVAAAGVDKLLFEELNTSDVVVTNAQGIFDRPIAEWVLGAVLAEAKDFAGNYRNQSTKTWDRRETKRVQGRSALVIGPGAIGREIARLLSAVGIAVTGAGRTPRTDDPDFGVVLPSAELPEHIGEFDIIVNAAPLTPATRNLIGPQTLAAVKPGAHFVNIGRGASVDEPALIEALQNGPLGFASLDVFTEEPLPADSPLWELDNVMIASHMSGDVHGWREALAELFLANAERWLAGEELINVVDKAAGFVPRKENR</sequence>